<dbReference type="RefSeq" id="WP_157396001.1">
    <property type="nucleotide sequence ID" value="NZ_WSEL01000002.1"/>
</dbReference>
<keyword evidence="2" id="KW-1133">Transmembrane helix</keyword>
<keyword evidence="4" id="KW-1185">Reference proteome</keyword>
<gene>
    <name evidence="3" type="ORF">GON04_00240</name>
</gene>
<evidence type="ECO:0000256" key="1">
    <source>
        <dbReference type="SAM" id="MobiDB-lite"/>
    </source>
</evidence>
<sequence length="367" mass="39347">MSETEIDPFKGTRAWIKDYLIPANALMGLGVSLMAALDLVAPAARPYTAALTVAGAVAAGGLLVAAALTTIFKNFDRSPTEESTGKREKVTAALRRYKLVLWGMFFLTIAGCGSLSLAHGRTGFIASKAPSIAAIQSSLLNLQDKLDSTAVDVKATRANTQLLLEDSRRNAQSTAQVKEGVSTLTRQVEESRQTSAQTSRDTAKILSKLEEPQQAAADACRDLNCAIAMGARRSVIEKMLADGDRLPSALGPALRILIRERNPNRFDIIDLYVATRTLDTVDAKAARVLWSGGLEDGAVRAGAPDVVGKPNCMMATLRPLELAKLMRDSELEAWLLKRGADPSLPNQWCPDLKNSPTFEAGSLAVAR</sequence>
<evidence type="ECO:0000313" key="4">
    <source>
        <dbReference type="Proteomes" id="UP000469385"/>
    </source>
</evidence>
<evidence type="ECO:0000256" key="2">
    <source>
        <dbReference type="SAM" id="Phobius"/>
    </source>
</evidence>
<feature type="compositionally biased region" description="Polar residues" evidence="1">
    <location>
        <begin position="173"/>
        <end position="186"/>
    </location>
</feature>
<name>A0A6N8IM10_9BURK</name>
<accession>A0A6N8IM10</accession>
<organism evidence="3 4">
    <name type="scientific">Ramlibacter pinisoli</name>
    <dbReference type="NCBI Taxonomy" id="2682844"/>
    <lineage>
        <taxon>Bacteria</taxon>
        <taxon>Pseudomonadati</taxon>
        <taxon>Pseudomonadota</taxon>
        <taxon>Betaproteobacteria</taxon>
        <taxon>Burkholderiales</taxon>
        <taxon>Comamonadaceae</taxon>
        <taxon>Ramlibacter</taxon>
    </lineage>
</organism>
<keyword evidence="2" id="KW-0472">Membrane</keyword>
<proteinExistence type="predicted"/>
<feature type="transmembrane region" description="Helical" evidence="2">
    <location>
        <begin position="47"/>
        <end position="68"/>
    </location>
</feature>
<dbReference type="AlphaFoldDB" id="A0A6N8IM10"/>
<protein>
    <submittedName>
        <fullName evidence="3">Uncharacterized protein</fullName>
    </submittedName>
</protein>
<comment type="caution">
    <text evidence="3">The sequence shown here is derived from an EMBL/GenBank/DDBJ whole genome shotgun (WGS) entry which is preliminary data.</text>
</comment>
<evidence type="ECO:0000313" key="3">
    <source>
        <dbReference type="EMBL" id="MVQ27857.1"/>
    </source>
</evidence>
<dbReference type="Proteomes" id="UP000469385">
    <property type="component" value="Unassembled WGS sequence"/>
</dbReference>
<keyword evidence="2" id="KW-0812">Transmembrane</keyword>
<feature type="region of interest" description="Disordered" evidence="1">
    <location>
        <begin position="173"/>
        <end position="201"/>
    </location>
</feature>
<reference evidence="3 4" key="1">
    <citation type="submission" date="2019-12" db="EMBL/GenBank/DDBJ databases">
        <authorList>
            <person name="Huq M.A."/>
        </authorList>
    </citation>
    <scope>NUCLEOTIDE SEQUENCE [LARGE SCALE GENOMIC DNA]</scope>
    <source>
        <strain evidence="3 4">MAH-25</strain>
    </source>
</reference>
<feature type="transmembrane region" description="Helical" evidence="2">
    <location>
        <begin position="99"/>
        <end position="118"/>
    </location>
</feature>
<dbReference type="EMBL" id="WSEL01000002">
    <property type="protein sequence ID" value="MVQ27857.1"/>
    <property type="molecule type" value="Genomic_DNA"/>
</dbReference>
<feature type="transmembrane region" description="Helical" evidence="2">
    <location>
        <begin position="20"/>
        <end position="41"/>
    </location>
</feature>